<evidence type="ECO:0000313" key="5">
    <source>
        <dbReference type="Proteomes" id="UP000199140"/>
    </source>
</evidence>
<evidence type="ECO:0000256" key="1">
    <source>
        <dbReference type="SAM" id="MobiDB-lite"/>
    </source>
</evidence>
<reference evidence="2 4" key="1">
    <citation type="submission" date="2016-04" db="EMBL/GenBank/DDBJ databases">
        <title>Complete genome sequencing and analysis of CBMB27, Methylobacterium phyllosphaerae isolated from leaf tissues of rice (Oryza sativa L.).</title>
        <authorList>
            <person name="Lee Y."/>
            <person name="Hwangbo K."/>
            <person name="Chung H."/>
            <person name="Yoo J."/>
            <person name="Kim K.Y."/>
            <person name="Sa T.M."/>
            <person name="Um Y."/>
            <person name="Madhaiyan M."/>
        </authorList>
    </citation>
    <scope>NUCLEOTIDE SEQUENCE [LARGE SCALE GENOMIC DNA]</scope>
    <source>
        <strain evidence="2 4">CBMB27</strain>
    </source>
</reference>
<dbReference type="Proteomes" id="UP000199140">
    <property type="component" value="Unassembled WGS sequence"/>
</dbReference>
<sequence>MPKPPDPDLFAAAGLMLEEHARKTARISRPKRPRKPKPPTPAERAAAVRLEGGRRSRAPASLGQRSRVGTPRDLSPAPVLSFPLVRNATVLAEVIKRLPHCDPDELDVVCDREARKFEKRLISRGLQKQSARRCAKDLLHEAYMERVRELFERT</sequence>
<name>A0AAE8L5Q8_9HYPH</name>
<evidence type="ECO:0000313" key="4">
    <source>
        <dbReference type="Proteomes" id="UP000185487"/>
    </source>
</evidence>
<dbReference type="AlphaFoldDB" id="A0AAE8L5Q8"/>
<dbReference type="KEGG" id="mphy:MCBMB27_02099"/>
<dbReference type="EMBL" id="CP015367">
    <property type="protein sequence ID" value="APT31390.1"/>
    <property type="molecule type" value="Genomic_DNA"/>
</dbReference>
<evidence type="ECO:0000313" key="2">
    <source>
        <dbReference type="EMBL" id="APT31390.1"/>
    </source>
</evidence>
<accession>A0AAE8L5Q8</accession>
<gene>
    <name evidence="2" type="ORF">MCBMB27_02099</name>
    <name evidence="3" type="ORF">SAMN05192567_10648</name>
</gene>
<keyword evidence="4" id="KW-1185">Reference proteome</keyword>
<feature type="compositionally biased region" description="Basic residues" evidence="1">
    <location>
        <begin position="23"/>
        <end position="37"/>
    </location>
</feature>
<reference evidence="3 5" key="2">
    <citation type="submission" date="2016-10" db="EMBL/GenBank/DDBJ databases">
        <authorList>
            <person name="Varghese N."/>
            <person name="Submissions S."/>
        </authorList>
    </citation>
    <scope>NUCLEOTIDE SEQUENCE [LARGE SCALE GENOMIC DNA]</scope>
    <source>
        <strain evidence="3 5">CBMB27</strain>
    </source>
</reference>
<evidence type="ECO:0000313" key="3">
    <source>
        <dbReference type="EMBL" id="SFG64463.1"/>
    </source>
</evidence>
<feature type="region of interest" description="Disordered" evidence="1">
    <location>
        <begin position="22"/>
        <end position="76"/>
    </location>
</feature>
<dbReference type="Proteomes" id="UP000185487">
    <property type="component" value="Chromosome"/>
</dbReference>
<organism evidence="3 5">
    <name type="scientific">Methylobacterium phyllosphaerae</name>
    <dbReference type="NCBI Taxonomy" id="418223"/>
    <lineage>
        <taxon>Bacteria</taxon>
        <taxon>Pseudomonadati</taxon>
        <taxon>Pseudomonadota</taxon>
        <taxon>Alphaproteobacteria</taxon>
        <taxon>Hyphomicrobiales</taxon>
        <taxon>Methylobacteriaceae</taxon>
        <taxon>Methylobacterium</taxon>
    </lineage>
</organism>
<dbReference type="EMBL" id="FOPK01000006">
    <property type="protein sequence ID" value="SFG64463.1"/>
    <property type="molecule type" value="Genomic_DNA"/>
</dbReference>
<proteinExistence type="predicted"/>
<protein>
    <submittedName>
        <fullName evidence="3">Uncharacterized protein</fullName>
    </submittedName>
</protein>